<dbReference type="EMBL" id="JALJOQ010000088">
    <property type="protein sequence ID" value="KAK9799709.1"/>
    <property type="molecule type" value="Genomic_DNA"/>
</dbReference>
<organism evidence="6 7">
    <name type="scientific">Symbiochloris irregularis</name>
    <dbReference type="NCBI Taxonomy" id="706552"/>
    <lineage>
        <taxon>Eukaryota</taxon>
        <taxon>Viridiplantae</taxon>
        <taxon>Chlorophyta</taxon>
        <taxon>core chlorophytes</taxon>
        <taxon>Trebouxiophyceae</taxon>
        <taxon>Trebouxiales</taxon>
        <taxon>Trebouxiaceae</taxon>
        <taxon>Symbiochloris</taxon>
    </lineage>
</organism>
<comment type="caution">
    <text evidence="6">The sequence shown here is derived from an EMBL/GenBank/DDBJ whole genome shotgun (WGS) entry which is preliminary data.</text>
</comment>
<keyword evidence="7" id="KW-1185">Reference proteome</keyword>
<dbReference type="AlphaFoldDB" id="A0AAW1NW87"/>
<evidence type="ECO:0008006" key="8">
    <source>
        <dbReference type="Google" id="ProtNLM"/>
    </source>
</evidence>
<keyword evidence="2" id="KW-0812">Transmembrane</keyword>
<dbReference type="InterPro" id="IPR004843">
    <property type="entry name" value="Calcineurin-like_PHP"/>
</dbReference>
<proteinExistence type="predicted"/>
<feature type="signal peptide" evidence="3">
    <location>
        <begin position="1"/>
        <end position="17"/>
    </location>
</feature>
<evidence type="ECO:0000256" key="2">
    <source>
        <dbReference type="SAM" id="Phobius"/>
    </source>
</evidence>
<keyword evidence="2" id="KW-1133">Transmembrane helix</keyword>
<feature type="transmembrane region" description="Helical" evidence="2">
    <location>
        <begin position="606"/>
        <end position="627"/>
    </location>
</feature>
<dbReference type="PANTHER" id="PTHR14795:SF0">
    <property type="entry name" value="TRANSMEMBRANE PROTEIN 62"/>
    <property type="match status" value="1"/>
</dbReference>
<evidence type="ECO:0000313" key="6">
    <source>
        <dbReference type="EMBL" id="KAK9799709.1"/>
    </source>
</evidence>
<dbReference type="InterPro" id="IPR029052">
    <property type="entry name" value="Metallo-depent_PP-like"/>
</dbReference>
<feature type="chain" id="PRO_5043766257" description="Calcineurin-like phosphoesterase domain-containing protein" evidence="3">
    <location>
        <begin position="18"/>
        <end position="691"/>
    </location>
</feature>
<feature type="compositionally biased region" description="Polar residues" evidence="1">
    <location>
        <begin position="654"/>
        <end position="667"/>
    </location>
</feature>
<feature type="domain" description="TMEM62 C-terminal" evidence="5">
    <location>
        <begin position="497"/>
        <end position="647"/>
    </location>
</feature>
<sequence>MGLYLAILAVFAGTTASADVTHFLQISDLHLSKYGSWPQEWNYNGDREADLNLLAATVVAGMQPRAILVTGDLADSKEHAHRGRQLTEEWQANKQVQARLAEAAGCGLDLVLDLRGNHDNFNVPHRNGAEDLFHTVSRGWQNATSRVCHTALPAAAACPALVLLGVDTAPSPGLRGPSDFFGMATDSLLAELDATLHTLGLALRQCDPQPPVVAYGHYPLGLTTYGLAPGQRGADSALSIMLRHEVAVFLSGHLHSSLGQRSHHIYRTPTHGVFAELETAAWKDARRFRLLAVDSGHLSFADYYLQTPSRPSTPSRSSASPLQRHHNGTSFAITAEDQTVAVGDFFMLITYPPDARYSVHHIDTKGPVAVRALVLPAVAGAGLLPQDAEVWMQWNTEQSGSNKVPLAPTTDSPAVFAGVVPSEGLGPASRGVLQLQVFARLPSSKAPTSASARRPAQYLAGAGGVRPLPLTGQSLLERYGMALDWPTLACRLYYLGLCGLWCCLLVPWALVRSGQACRLQLWLTSHKAEPWGVLLAYLAWPLLKLIDMARFPALLLPQIVYALNLTVGVWFVGRALSTQPLALFLAGHVLVHLDGSWRLLQVPEQYTVGCFTLAGVALPLTLWTAALTSYMSKRQQKHQQQVSREEEIMLVARESSTGSSAPESWQGTDRGRSPHSTLLLLDTLLLPVLQA</sequence>
<evidence type="ECO:0000313" key="7">
    <source>
        <dbReference type="Proteomes" id="UP001465755"/>
    </source>
</evidence>
<keyword evidence="2" id="KW-0472">Membrane</keyword>
<feature type="transmembrane region" description="Helical" evidence="2">
    <location>
        <begin position="555"/>
        <end position="573"/>
    </location>
</feature>
<evidence type="ECO:0000256" key="1">
    <source>
        <dbReference type="SAM" id="MobiDB-lite"/>
    </source>
</evidence>
<dbReference type="Proteomes" id="UP001465755">
    <property type="component" value="Unassembled WGS sequence"/>
</dbReference>
<dbReference type="PANTHER" id="PTHR14795">
    <property type="entry name" value="HELICASE RELATED"/>
    <property type="match status" value="1"/>
</dbReference>
<gene>
    <name evidence="6" type="ORF">WJX73_001391</name>
</gene>
<dbReference type="Pfam" id="PF24394">
    <property type="entry name" value="TMEM62_C"/>
    <property type="match status" value="1"/>
</dbReference>
<feature type="domain" description="Calcineurin-like phosphoesterase" evidence="4">
    <location>
        <begin position="22"/>
        <end position="256"/>
    </location>
</feature>
<keyword evidence="3" id="KW-0732">Signal</keyword>
<evidence type="ECO:0000259" key="4">
    <source>
        <dbReference type="Pfam" id="PF00149"/>
    </source>
</evidence>
<dbReference type="Pfam" id="PF00149">
    <property type="entry name" value="Metallophos"/>
    <property type="match status" value="1"/>
</dbReference>
<dbReference type="SUPFAM" id="SSF56300">
    <property type="entry name" value="Metallo-dependent phosphatases"/>
    <property type="match status" value="1"/>
</dbReference>
<accession>A0AAW1NW87</accession>
<feature type="transmembrane region" description="Helical" evidence="2">
    <location>
        <begin position="492"/>
        <end position="511"/>
    </location>
</feature>
<dbReference type="InterPro" id="IPR056230">
    <property type="entry name" value="TMEM62_C"/>
</dbReference>
<dbReference type="Gene3D" id="3.60.21.10">
    <property type="match status" value="1"/>
</dbReference>
<evidence type="ECO:0000256" key="3">
    <source>
        <dbReference type="SAM" id="SignalP"/>
    </source>
</evidence>
<evidence type="ECO:0000259" key="5">
    <source>
        <dbReference type="Pfam" id="PF24394"/>
    </source>
</evidence>
<protein>
    <recommendedName>
        <fullName evidence="8">Calcineurin-like phosphoesterase domain-containing protein</fullName>
    </recommendedName>
</protein>
<reference evidence="6 7" key="1">
    <citation type="journal article" date="2024" name="Nat. Commun.">
        <title>Phylogenomics reveals the evolutionary origins of lichenization in chlorophyte algae.</title>
        <authorList>
            <person name="Puginier C."/>
            <person name="Libourel C."/>
            <person name="Otte J."/>
            <person name="Skaloud P."/>
            <person name="Haon M."/>
            <person name="Grisel S."/>
            <person name="Petersen M."/>
            <person name="Berrin J.G."/>
            <person name="Delaux P.M."/>
            <person name="Dal Grande F."/>
            <person name="Keller J."/>
        </authorList>
    </citation>
    <scope>NUCLEOTIDE SEQUENCE [LARGE SCALE GENOMIC DNA]</scope>
    <source>
        <strain evidence="6 7">SAG 2036</strain>
    </source>
</reference>
<feature type="region of interest" description="Disordered" evidence="1">
    <location>
        <begin position="653"/>
        <end position="673"/>
    </location>
</feature>
<name>A0AAW1NW87_9CHLO</name>
<dbReference type="GO" id="GO:0016787">
    <property type="term" value="F:hydrolase activity"/>
    <property type="evidence" value="ECO:0007669"/>
    <property type="project" value="InterPro"/>
</dbReference>